<organism evidence="7 8">
    <name type="scientific">Burkholderia semiarida</name>
    <dbReference type="NCBI Taxonomy" id="2843303"/>
    <lineage>
        <taxon>Bacteria</taxon>
        <taxon>Pseudomonadati</taxon>
        <taxon>Pseudomonadota</taxon>
        <taxon>Betaproteobacteria</taxon>
        <taxon>Burkholderiales</taxon>
        <taxon>Burkholderiaceae</taxon>
        <taxon>Burkholderia</taxon>
        <taxon>Burkholderia cepacia complex</taxon>
    </lineage>
</organism>
<evidence type="ECO:0000313" key="7">
    <source>
        <dbReference type="EMBL" id="MFH5254078.1"/>
    </source>
</evidence>
<dbReference type="Pfam" id="PF00072">
    <property type="entry name" value="Response_reg"/>
    <property type="match status" value="1"/>
</dbReference>
<feature type="modified residue" description="4-aspartylphosphate" evidence="4">
    <location>
        <position position="61"/>
    </location>
</feature>
<keyword evidence="2" id="KW-0238">DNA-binding</keyword>
<evidence type="ECO:0000256" key="4">
    <source>
        <dbReference type="PROSITE-ProRule" id="PRU00169"/>
    </source>
</evidence>
<dbReference type="SUPFAM" id="SSF52172">
    <property type="entry name" value="CheY-like"/>
    <property type="match status" value="1"/>
</dbReference>
<keyword evidence="8" id="KW-1185">Reference proteome</keyword>
<dbReference type="PROSITE" id="PS50110">
    <property type="entry name" value="RESPONSE_REGULATORY"/>
    <property type="match status" value="1"/>
</dbReference>
<dbReference type="RefSeq" id="WP_395130339.1">
    <property type="nucleotide sequence ID" value="NZ_JBIMPM010000031.1"/>
</dbReference>
<dbReference type="SUPFAM" id="SSF46894">
    <property type="entry name" value="C-terminal effector domain of the bipartite response regulators"/>
    <property type="match status" value="1"/>
</dbReference>
<proteinExistence type="predicted"/>
<dbReference type="SMART" id="SM00448">
    <property type="entry name" value="REC"/>
    <property type="match status" value="1"/>
</dbReference>
<dbReference type="PRINTS" id="PR00038">
    <property type="entry name" value="HTHLUXR"/>
</dbReference>
<dbReference type="Pfam" id="PF00196">
    <property type="entry name" value="GerE"/>
    <property type="match status" value="1"/>
</dbReference>
<keyword evidence="4" id="KW-0597">Phosphoprotein</keyword>
<keyword evidence="1" id="KW-0805">Transcription regulation</keyword>
<dbReference type="PANTHER" id="PTHR44688:SF16">
    <property type="entry name" value="DNA-BINDING TRANSCRIPTIONAL ACTIVATOR DEVR_DOSR"/>
    <property type="match status" value="1"/>
</dbReference>
<protein>
    <submittedName>
        <fullName evidence="7">Response regulator transcription factor</fullName>
    </submittedName>
</protein>
<sequence length="218" mass="23663">MTDMNGGTTDPVVFVVDDDSAVREAVETLLDSVGLHVVSFESAHDFLAAGLPDRPSCVVLDVRLKGHSGLAVQEHIVRNMRLPVILMTAHGDIPMSVQAMKAGAVDFLPKPFRGQDMIDAVTRALESDCKRRASERSMAILRASYDTLTPRERTIMTMVANGLLNKQIAAELGLSEITVKLHRGQAMKKMKSPSIADFVLKAEALGLISRDERLAALA</sequence>
<name>A0ABW7LBT3_9BURK</name>
<dbReference type="InterPro" id="IPR036388">
    <property type="entry name" value="WH-like_DNA-bd_sf"/>
</dbReference>
<dbReference type="InterPro" id="IPR011006">
    <property type="entry name" value="CheY-like_superfamily"/>
</dbReference>
<dbReference type="PANTHER" id="PTHR44688">
    <property type="entry name" value="DNA-BINDING TRANSCRIPTIONAL ACTIVATOR DEVR_DOSR"/>
    <property type="match status" value="1"/>
</dbReference>
<comment type="caution">
    <text evidence="7">The sequence shown here is derived from an EMBL/GenBank/DDBJ whole genome shotgun (WGS) entry which is preliminary data.</text>
</comment>
<evidence type="ECO:0000259" key="5">
    <source>
        <dbReference type="PROSITE" id="PS50043"/>
    </source>
</evidence>
<dbReference type="InterPro" id="IPR001789">
    <property type="entry name" value="Sig_transdc_resp-reg_receiver"/>
</dbReference>
<keyword evidence="3" id="KW-0804">Transcription</keyword>
<accession>A0ABW7LBT3</accession>
<dbReference type="SMART" id="SM00421">
    <property type="entry name" value="HTH_LUXR"/>
    <property type="match status" value="1"/>
</dbReference>
<dbReference type="Proteomes" id="UP001609186">
    <property type="component" value="Unassembled WGS sequence"/>
</dbReference>
<dbReference type="CDD" id="cd17537">
    <property type="entry name" value="REC_FixJ"/>
    <property type="match status" value="1"/>
</dbReference>
<evidence type="ECO:0000313" key="8">
    <source>
        <dbReference type="Proteomes" id="UP001609186"/>
    </source>
</evidence>
<dbReference type="InterPro" id="IPR000792">
    <property type="entry name" value="Tscrpt_reg_LuxR_C"/>
</dbReference>
<dbReference type="EMBL" id="JBIMPM010000031">
    <property type="protein sequence ID" value="MFH5254078.1"/>
    <property type="molecule type" value="Genomic_DNA"/>
</dbReference>
<dbReference type="Gene3D" id="1.10.10.10">
    <property type="entry name" value="Winged helix-like DNA-binding domain superfamily/Winged helix DNA-binding domain"/>
    <property type="match status" value="1"/>
</dbReference>
<dbReference type="Gene3D" id="3.40.50.2300">
    <property type="match status" value="1"/>
</dbReference>
<gene>
    <name evidence="7" type="ORF">ACGTRS_22880</name>
</gene>
<evidence type="ECO:0000256" key="1">
    <source>
        <dbReference type="ARBA" id="ARBA00023015"/>
    </source>
</evidence>
<reference evidence="7 8" key="1">
    <citation type="submission" date="2024-10" db="EMBL/GenBank/DDBJ databases">
        <title>Burkholderia semiarida in Mexico.</title>
        <authorList>
            <person name="Estrada P."/>
        </authorList>
    </citation>
    <scope>NUCLEOTIDE SEQUENCE [LARGE SCALE GENOMIC DNA]</scope>
    <source>
        <strain evidence="7 8">CLM7-1</strain>
    </source>
</reference>
<dbReference type="CDD" id="cd06170">
    <property type="entry name" value="LuxR_C_like"/>
    <property type="match status" value="1"/>
</dbReference>
<evidence type="ECO:0000256" key="2">
    <source>
        <dbReference type="ARBA" id="ARBA00023125"/>
    </source>
</evidence>
<dbReference type="PROSITE" id="PS50043">
    <property type="entry name" value="HTH_LUXR_2"/>
    <property type="match status" value="1"/>
</dbReference>
<dbReference type="InterPro" id="IPR016032">
    <property type="entry name" value="Sig_transdc_resp-reg_C-effctor"/>
</dbReference>
<feature type="domain" description="HTH luxR-type" evidence="5">
    <location>
        <begin position="141"/>
        <end position="206"/>
    </location>
</feature>
<evidence type="ECO:0000256" key="3">
    <source>
        <dbReference type="ARBA" id="ARBA00023163"/>
    </source>
</evidence>
<evidence type="ECO:0000259" key="6">
    <source>
        <dbReference type="PROSITE" id="PS50110"/>
    </source>
</evidence>
<feature type="domain" description="Response regulatory" evidence="6">
    <location>
        <begin position="12"/>
        <end position="125"/>
    </location>
</feature>